<reference evidence="10" key="2">
    <citation type="submission" date="2020-09" db="EMBL/GenBank/DDBJ databases">
        <authorList>
            <person name="Sun Q."/>
            <person name="Zhou Y."/>
        </authorList>
    </citation>
    <scope>NUCLEOTIDE SEQUENCE</scope>
    <source>
        <strain evidence="10">CGMCC 4.7398</strain>
    </source>
</reference>
<evidence type="ECO:0000256" key="6">
    <source>
        <dbReference type="PROSITE-ProRule" id="PRU01373"/>
    </source>
</evidence>
<evidence type="ECO:0000256" key="3">
    <source>
        <dbReference type="ARBA" id="ARBA00022960"/>
    </source>
</evidence>
<feature type="active site" description="Nucleophile" evidence="6">
    <location>
        <position position="290"/>
    </location>
</feature>
<evidence type="ECO:0000313" key="11">
    <source>
        <dbReference type="Proteomes" id="UP000627369"/>
    </source>
</evidence>
<evidence type="ECO:0000256" key="7">
    <source>
        <dbReference type="SAM" id="MobiDB-lite"/>
    </source>
</evidence>
<feature type="compositionally biased region" description="Pro residues" evidence="7">
    <location>
        <begin position="63"/>
        <end position="76"/>
    </location>
</feature>
<keyword evidence="2" id="KW-0808">Transferase</keyword>
<proteinExistence type="predicted"/>
<feature type="transmembrane region" description="Helical" evidence="8">
    <location>
        <begin position="21"/>
        <end position="44"/>
    </location>
</feature>
<feature type="region of interest" description="Disordered" evidence="7">
    <location>
        <begin position="54"/>
        <end position="85"/>
    </location>
</feature>
<evidence type="ECO:0000259" key="9">
    <source>
        <dbReference type="PROSITE" id="PS52029"/>
    </source>
</evidence>
<dbReference type="AlphaFoldDB" id="A0A919G2A9"/>
<sequence>MSEMQSGFAARPAPRRRPGARAWGWLAGVVAIALVALVATAVWFGRTPDAEPASAPIVATSPSPSPSPSTSPTPPKPKPKPADFSLAALPRPDIDELLPRALPVAKVDTLKGLPGSVAVPKADRIPAWARPDVTKAPVLALESTYYDADARWLVLERRPGWVKVLVPYGRGALPSRDPEKVNGVSGWLQKNDVVLKKERRSVVIDLSARTVTIKRADGTSEQFLAAVGAPATPTPKGLTQVFTVTEAVNTGLSVFLSLQSESLDGFYGTDYAATAIHVGVDQGLSVSNGCIRLTSADFEHLAGLDPGVPVLVKA</sequence>
<evidence type="ECO:0000256" key="8">
    <source>
        <dbReference type="SAM" id="Phobius"/>
    </source>
</evidence>
<dbReference type="GO" id="GO:0008360">
    <property type="term" value="P:regulation of cell shape"/>
    <property type="evidence" value="ECO:0007669"/>
    <property type="project" value="UniProtKB-UniRule"/>
</dbReference>
<dbReference type="Gene3D" id="2.40.440.10">
    <property type="entry name" value="L,D-transpeptidase catalytic domain-like"/>
    <property type="match status" value="1"/>
</dbReference>
<gene>
    <name evidence="10" type="ORF">GCM10017772_34750</name>
</gene>
<reference evidence="10" key="1">
    <citation type="journal article" date="2014" name="Int. J. Syst. Evol. Microbiol.">
        <title>Complete genome sequence of Corynebacterium casei LMG S-19264T (=DSM 44701T), isolated from a smear-ripened cheese.</title>
        <authorList>
            <consortium name="US DOE Joint Genome Institute (JGI-PGF)"/>
            <person name="Walter F."/>
            <person name="Albersmeier A."/>
            <person name="Kalinowski J."/>
            <person name="Ruckert C."/>
        </authorList>
    </citation>
    <scope>NUCLEOTIDE SEQUENCE</scope>
    <source>
        <strain evidence="10">CGMCC 4.7398</strain>
    </source>
</reference>
<keyword evidence="8" id="KW-0812">Transmembrane</keyword>
<dbReference type="InterPro" id="IPR038063">
    <property type="entry name" value="Transpep_catalytic_dom"/>
</dbReference>
<dbReference type="CDD" id="cd16913">
    <property type="entry name" value="YkuD_like"/>
    <property type="match status" value="1"/>
</dbReference>
<dbReference type="GO" id="GO:0009252">
    <property type="term" value="P:peptidoglycan biosynthetic process"/>
    <property type="evidence" value="ECO:0007669"/>
    <property type="project" value="UniProtKB-KW"/>
</dbReference>
<comment type="pathway">
    <text evidence="1 6">Cell wall biogenesis; peptidoglycan biosynthesis.</text>
</comment>
<feature type="active site" description="Proton donor/acceptor" evidence="6">
    <location>
        <position position="277"/>
    </location>
</feature>
<keyword evidence="11" id="KW-1185">Reference proteome</keyword>
<evidence type="ECO:0000256" key="4">
    <source>
        <dbReference type="ARBA" id="ARBA00022984"/>
    </source>
</evidence>
<evidence type="ECO:0000256" key="5">
    <source>
        <dbReference type="ARBA" id="ARBA00023316"/>
    </source>
</evidence>
<organism evidence="10 11">
    <name type="scientific">Promicromonospora soli</name>
    <dbReference type="NCBI Taxonomy" id="2035533"/>
    <lineage>
        <taxon>Bacteria</taxon>
        <taxon>Bacillati</taxon>
        <taxon>Actinomycetota</taxon>
        <taxon>Actinomycetes</taxon>
        <taxon>Micrococcales</taxon>
        <taxon>Promicromonosporaceae</taxon>
        <taxon>Promicromonospora</taxon>
    </lineage>
</organism>
<keyword evidence="3 6" id="KW-0133">Cell shape</keyword>
<name>A0A919G2A9_9MICO</name>
<keyword evidence="5 6" id="KW-0961">Cell wall biogenesis/degradation</keyword>
<dbReference type="InterPro" id="IPR005490">
    <property type="entry name" value="LD_TPept_cat_dom"/>
</dbReference>
<dbReference type="PROSITE" id="PS52029">
    <property type="entry name" value="LD_TPASE"/>
    <property type="match status" value="1"/>
</dbReference>
<feature type="domain" description="L,D-TPase catalytic" evidence="9">
    <location>
        <begin position="200"/>
        <end position="313"/>
    </location>
</feature>
<evidence type="ECO:0000256" key="2">
    <source>
        <dbReference type="ARBA" id="ARBA00022679"/>
    </source>
</evidence>
<dbReference type="EMBL" id="BNAS01000005">
    <property type="protein sequence ID" value="GHH76334.1"/>
    <property type="molecule type" value="Genomic_DNA"/>
</dbReference>
<evidence type="ECO:0000256" key="1">
    <source>
        <dbReference type="ARBA" id="ARBA00004752"/>
    </source>
</evidence>
<evidence type="ECO:0000313" key="10">
    <source>
        <dbReference type="EMBL" id="GHH76334.1"/>
    </source>
</evidence>
<comment type="caution">
    <text evidence="10">The sequence shown here is derived from an EMBL/GenBank/DDBJ whole genome shotgun (WGS) entry which is preliminary data.</text>
</comment>
<dbReference type="Proteomes" id="UP000627369">
    <property type="component" value="Unassembled WGS sequence"/>
</dbReference>
<keyword evidence="4 6" id="KW-0573">Peptidoglycan synthesis</keyword>
<dbReference type="SUPFAM" id="SSF141523">
    <property type="entry name" value="L,D-transpeptidase catalytic domain-like"/>
    <property type="match status" value="1"/>
</dbReference>
<keyword evidence="8" id="KW-0472">Membrane</keyword>
<dbReference type="GO" id="GO:0016740">
    <property type="term" value="F:transferase activity"/>
    <property type="evidence" value="ECO:0007669"/>
    <property type="project" value="UniProtKB-KW"/>
</dbReference>
<dbReference type="RefSeq" id="WP_189670531.1">
    <property type="nucleotide sequence ID" value="NZ_BNAS01000005.1"/>
</dbReference>
<dbReference type="GO" id="GO:0071555">
    <property type="term" value="P:cell wall organization"/>
    <property type="evidence" value="ECO:0007669"/>
    <property type="project" value="UniProtKB-UniRule"/>
</dbReference>
<keyword evidence="8" id="KW-1133">Transmembrane helix</keyword>
<protein>
    <recommendedName>
        <fullName evidence="9">L,D-TPase catalytic domain-containing protein</fullName>
    </recommendedName>
</protein>
<accession>A0A919G2A9</accession>
<dbReference type="Pfam" id="PF03734">
    <property type="entry name" value="YkuD"/>
    <property type="match status" value="1"/>
</dbReference>